<feature type="region of interest" description="Disordered" evidence="6">
    <location>
        <begin position="173"/>
        <end position="192"/>
    </location>
</feature>
<keyword evidence="7" id="KW-0812">Transmembrane</keyword>
<evidence type="ECO:0000259" key="8">
    <source>
        <dbReference type="PROSITE" id="PS51677"/>
    </source>
</evidence>
<dbReference type="Pfam" id="PF01522">
    <property type="entry name" value="Polysacc_deac_1"/>
    <property type="match status" value="1"/>
</dbReference>
<evidence type="ECO:0000256" key="4">
    <source>
        <dbReference type="ARBA" id="ARBA00024056"/>
    </source>
</evidence>
<dbReference type="Proteomes" id="UP000034164">
    <property type="component" value="Unassembled WGS sequence"/>
</dbReference>
<comment type="catalytic activity">
    <reaction evidence="5">
        <text>[(1-&gt;4)-N-acetyl-beta-D-glucosaminyl](n) + n H2O = chitosan + n acetate</text>
        <dbReference type="Rhea" id="RHEA:10464"/>
        <dbReference type="Rhea" id="RHEA-COMP:9593"/>
        <dbReference type="Rhea" id="RHEA-COMP:9597"/>
        <dbReference type="ChEBI" id="CHEBI:15377"/>
        <dbReference type="ChEBI" id="CHEBI:17029"/>
        <dbReference type="ChEBI" id="CHEBI:30089"/>
        <dbReference type="ChEBI" id="CHEBI:57704"/>
        <dbReference type="EC" id="3.5.1.41"/>
    </reaction>
    <physiologicalReaction direction="left-to-right" evidence="5">
        <dbReference type="Rhea" id="RHEA:10465"/>
    </physiologicalReaction>
</comment>
<dbReference type="SUPFAM" id="SSF88713">
    <property type="entry name" value="Glycoside hydrolase/deacetylase"/>
    <property type="match status" value="1"/>
</dbReference>
<accession>A0A0G2HT86</accession>
<evidence type="ECO:0000313" key="10">
    <source>
        <dbReference type="Proteomes" id="UP000034164"/>
    </source>
</evidence>
<evidence type="ECO:0000256" key="3">
    <source>
        <dbReference type="ARBA" id="ARBA00023285"/>
    </source>
</evidence>
<proteinExistence type="predicted"/>
<dbReference type="EC" id="3.5.1.41" evidence="4"/>
<keyword evidence="3" id="KW-0170">Cobalt</keyword>
<evidence type="ECO:0000256" key="1">
    <source>
        <dbReference type="ARBA" id="ARBA00001941"/>
    </source>
</evidence>
<dbReference type="InterPro" id="IPR011330">
    <property type="entry name" value="Glyco_hydro/deAcase_b/a-brl"/>
</dbReference>
<evidence type="ECO:0000256" key="5">
    <source>
        <dbReference type="ARBA" id="ARBA00048494"/>
    </source>
</evidence>
<dbReference type="EMBL" id="LCZI01001320">
    <property type="protein sequence ID" value="KKZ61263.1"/>
    <property type="molecule type" value="Genomic_DNA"/>
</dbReference>
<feature type="domain" description="NodB homology" evidence="8">
    <location>
        <begin position="63"/>
        <end position="297"/>
    </location>
</feature>
<dbReference type="AlphaFoldDB" id="A0A0G2HT86"/>
<name>A0A0G2HT86_9EURO</name>
<evidence type="ECO:0000256" key="2">
    <source>
        <dbReference type="ARBA" id="ARBA00023024"/>
    </source>
</evidence>
<dbReference type="PANTHER" id="PTHR10587:SF137">
    <property type="entry name" value="4-DEOXY-4-FORMAMIDO-L-ARABINOSE-PHOSPHOUNDECAPRENOL DEFORMYLASE ARND-RELATED"/>
    <property type="match status" value="1"/>
</dbReference>
<sequence>MPLMYALLIIIVGIISPLYLIYKPPTLLIHYFQRRWPDILWLAPPSSSSSTTNKTTTKTNKKPIIALTIDDGPSPYTSEILQILKANDATATFFLIGSNITDKNTNKKKGTGTGTVTETLHNLIHAGNELANHAMHDEPSWRLSVAELITQIKSVERQIQHIYHSAYDGKAKTKTTTTTNDHGDDDIPSSLPLPLPRAAAAAAATTEPPKPPRYFRPGSGFFTTRMRRALAALDYKLVLGSVYPHDAQMPFSRVNAHHVLDMVKPGAIVICHDGRSWTAPMLRLVLPELRRRGYRVVTVTELLREYR</sequence>
<dbReference type="GO" id="GO:0006032">
    <property type="term" value="P:chitin catabolic process"/>
    <property type="evidence" value="ECO:0007669"/>
    <property type="project" value="UniProtKB-KW"/>
</dbReference>
<reference evidence="10" key="1">
    <citation type="journal article" date="2015" name="PLoS Genet.">
        <title>The dynamic genome and transcriptome of the human fungal pathogen Blastomyces and close relative Emmonsia.</title>
        <authorList>
            <person name="Munoz J.F."/>
            <person name="Gauthier G.M."/>
            <person name="Desjardins C.A."/>
            <person name="Gallo J.E."/>
            <person name="Holder J."/>
            <person name="Sullivan T.D."/>
            <person name="Marty A.J."/>
            <person name="Carmen J.C."/>
            <person name="Chen Z."/>
            <person name="Ding L."/>
            <person name="Gujja S."/>
            <person name="Magrini V."/>
            <person name="Misas E."/>
            <person name="Mitreva M."/>
            <person name="Priest M."/>
            <person name="Saif S."/>
            <person name="Whiston E.A."/>
            <person name="Young S."/>
            <person name="Zeng Q."/>
            <person name="Goldman W.E."/>
            <person name="Mardis E.R."/>
            <person name="Taylor J.W."/>
            <person name="McEwen J.G."/>
            <person name="Clay O.K."/>
            <person name="Klein B.S."/>
            <person name="Cuomo C.A."/>
        </authorList>
    </citation>
    <scope>NUCLEOTIDE SEQUENCE [LARGE SCALE GENOMIC DNA]</scope>
    <source>
        <strain evidence="10">UAMH 3008</strain>
    </source>
</reference>
<dbReference type="OrthoDB" id="407355at2759"/>
<evidence type="ECO:0000256" key="7">
    <source>
        <dbReference type="SAM" id="Phobius"/>
    </source>
</evidence>
<dbReference type="GO" id="GO:0005975">
    <property type="term" value="P:carbohydrate metabolic process"/>
    <property type="evidence" value="ECO:0007669"/>
    <property type="project" value="InterPro"/>
</dbReference>
<dbReference type="VEuPathDB" id="FungiDB:EMCG_04136"/>
<dbReference type="Gene3D" id="3.20.20.370">
    <property type="entry name" value="Glycoside hydrolase/deacetylase"/>
    <property type="match status" value="1"/>
</dbReference>
<gene>
    <name evidence="9" type="ORF">EMCG_04136</name>
</gene>
<protein>
    <recommendedName>
        <fullName evidence="4">chitin deacetylase</fullName>
        <ecNumber evidence="4">3.5.1.41</ecNumber>
    </recommendedName>
</protein>
<dbReference type="PANTHER" id="PTHR10587">
    <property type="entry name" value="GLYCOSYL TRANSFERASE-RELATED"/>
    <property type="match status" value="1"/>
</dbReference>
<keyword evidence="2" id="KW-0146">Chitin degradation</keyword>
<comment type="caution">
    <text evidence="9">The sequence shown here is derived from an EMBL/GenBank/DDBJ whole genome shotgun (WGS) entry which is preliminary data.</text>
</comment>
<evidence type="ECO:0000313" key="9">
    <source>
        <dbReference type="EMBL" id="KKZ61263.1"/>
    </source>
</evidence>
<organism evidence="9 10">
    <name type="scientific">[Emmonsia] crescens</name>
    <dbReference type="NCBI Taxonomy" id="73230"/>
    <lineage>
        <taxon>Eukaryota</taxon>
        <taxon>Fungi</taxon>
        <taxon>Dikarya</taxon>
        <taxon>Ascomycota</taxon>
        <taxon>Pezizomycotina</taxon>
        <taxon>Eurotiomycetes</taxon>
        <taxon>Eurotiomycetidae</taxon>
        <taxon>Onygenales</taxon>
        <taxon>Ajellomycetaceae</taxon>
        <taxon>Emergomyces</taxon>
    </lineage>
</organism>
<keyword evidence="7" id="KW-1133">Transmembrane helix</keyword>
<keyword evidence="7" id="KW-0472">Membrane</keyword>
<dbReference type="PROSITE" id="PS51677">
    <property type="entry name" value="NODB"/>
    <property type="match status" value="1"/>
</dbReference>
<keyword evidence="2" id="KW-0624">Polysaccharide degradation</keyword>
<feature type="transmembrane region" description="Helical" evidence="7">
    <location>
        <begin position="6"/>
        <end position="22"/>
    </location>
</feature>
<dbReference type="GO" id="GO:0009272">
    <property type="term" value="P:fungal-type cell wall biogenesis"/>
    <property type="evidence" value="ECO:0007669"/>
    <property type="project" value="UniProtKB-ARBA"/>
</dbReference>
<comment type="cofactor">
    <cofactor evidence="1">
        <name>Co(2+)</name>
        <dbReference type="ChEBI" id="CHEBI:48828"/>
    </cofactor>
</comment>
<dbReference type="InterPro" id="IPR050248">
    <property type="entry name" value="Polysacc_deacetylase_ArnD"/>
</dbReference>
<dbReference type="GO" id="GO:0004099">
    <property type="term" value="F:chitin deacetylase activity"/>
    <property type="evidence" value="ECO:0007669"/>
    <property type="project" value="UniProtKB-EC"/>
</dbReference>
<keyword evidence="2" id="KW-0119">Carbohydrate metabolism</keyword>
<evidence type="ECO:0000256" key="6">
    <source>
        <dbReference type="SAM" id="MobiDB-lite"/>
    </source>
</evidence>
<dbReference type="InterPro" id="IPR002509">
    <property type="entry name" value="NODB_dom"/>
</dbReference>